<feature type="transmembrane region" description="Helical" evidence="7">
    <location>
        <begin position="72"/>
        <end position="89"/>
    </location>
</feature>
<dbReference type="PROSITE" id="PS00211">
    <property type="entry name" value="ABC_TRANSPORTER_1"/>
    <property type="match status" value="1"/>
</dbReference>
<evidence type="ECO:0000256" key="4">
    <source>
        <dbReference type="ARBA" id="ARBA00022840"/>
    </source>
</evidence>
<keyword evidence="4" id="KW-0067">ATP-binding</keyword>
<comment type="subcellular location">
    <subcellularLocation>
        <location evidence="1">Cell membrane</location>
        <topology evidence="1">Multi-pass membrane protein</topology>
    </subcellularLocation>
</comment>
<dbReference type="Proteomes" id="UP000240974">
    <property type="component" value="Unassembled WGS sequence"/>
</dbReference>
<name>A0A2T3FSR3_9FIRM</name>
<feature type="transmembrane region" description="Helical" evidence="7">
    <location>
        <begin position="260"/>
        <end position="279"/>
    </location>
</feature>
<dbReference type="InterPro" id="IPR003439">
    <property type="entry name" value="ABC_transporter-like_ATP-bd"/>
</dbReference>
<dbReference type="PANTHER" id="PTHR43394:SF1">
    <property type="entry name" value="ATP-BINDING CASSETTE SUB-FAMILY B MEMBER 10, MITOCHONDRIAL"/>
    <property type="match status" value="1"/>
</dbReference>
<evidence type="ECO:0000259" key="8">
    <source>
        <dbReference type="PROSITE" id="PS50893"/>
    </source>
</evidence>
<dbReference type="GO" id="GO:0005524">
    <property type="term" value="F:ATP binding"/>
    <property type="evidence" value="ECO:0007669"/>
    <property type="project" value="UniProtKB-KW"/>
</dbReference>
<keyword evidence="6 7" id="KW-0472">Membrane</keyword>
<proteinExistence type="predicted"/>
<protein>
    <recommendedName>
        <fullName evidence="12">ABC transporter ATP-binding protein</fullName>
    </recommendedName>
</protein>
<accession>A0A2T3FSR3</accession>
<feature type="transmembrane region" description="Helical" evidence="7">
    <location>
        <begin position="170"/>
        <end position="187"/>
    </location>
</feature>
<keyword evidence="5 7" id="KW-1133">Transmembrane helix</keyword>
<evidence type="ECO:0000313" key="11">
    <source>
        <dbReference type="Proteomes" id="UP000240974"/>
    </source>
</evidence>
<comment type="caution">
    <text evidence="10">The sequence shown here is derived from an EMBL/GenBank/DDBJ whole genome shotgun (WGS) entry which is preliminary data.</text>
</comment>
<evidence type="ECO:0000256" key="2">
    <source>
        <dbReference type="ARBA" id="ARBA00022692"/>
    </source>
</evidence>
<dbReference type="RefSeq" id="WP_107030396.1">
    <property type="nucleotide sequence ID" value="NZ_DBFOUQ010000063.1"/>
</dbReference>
<dbReference type="SUPFAM" id="SSF52540">
    <property type="entry name" value="P-loop containing nucleoside triphosphate hydrolases"/>
    <property type="match status" value="1"/>
</dbReference>
<dbReference type="GO" id="GO:0005886">
    <property type="term" value="C:plasma membrane"/>
    <property type="evidence" value="ECO:0007669"/>
    <property type="project" value="UniProtKB-SubCell"/>
</dbReference>
<dbReference type="InterPro" id="IPR027417">
    <property type="entry name" value="P-loop_NTPase"/>
</dbReference>
<keyword evidence="3" id="KW-0547">Nucleotide-binding</keyword>
<dbReference type="GO" id="GO:0015421">
    <property type="term" value="F:ABC-type oligopeptide transporter activity"/>
    <property type="evidence" value="ECO:0007669"/>
    <property type="project" value="TreeGrafter"/>
</dbReference>
<sequence length="596" mass="69153">MERNNILKKTKVISKNIIETMKLLLRYEKKYIFLSLFLNISVSTLPFISIIISQKMLNMLQIGGEKSTLIKVLILYTTIKMVSLILNNFNSYYLTKYSDYLFYHLNVLFLDKCSRLDYQDFENPQIYDALQRAEQQIGIRPLSLFKNILSLISGLVSFIVSLIILSNWHLWSLIGFIILPFAAYKYFIEINKKEYDMVYKRAENERKGWYLSHLIIKDYFVKEVKMLNLSEYLIRKFKNIKKEIFNENIIINKRKNIFNFFYQLLNTLFSLIIVALAMLEALSSKLLLGSLMTYINTTTKVESAINNIASSCFTLYTDSVYCEYILSFFRLVDNKKYQNNEEKIKIDSIKNIELKNVSYRYKNRKNYSLKNISLKLNSGEINALVGENGSGKTTLIKILTGLYTDYEGTVLVNDIDLRKIDMKDYQNKISTVFQDYNNYEFDAKNNIGVGDITQINNKEKIIKAAKLTGADDIIQTLPNKYDQQLGNWFSGGIQLSGGQWQKIAIARSLIRCASMYILDEPTAALDPSAEYSFFKNFRNNILDKIGIFVTHRFSNVKIADNIFVLKDGKLIEQGTHKSLMNNKGDYAKLYNIQIGE</sequence>
<feature type="transmembrane region" description="Helical" evidence="7">
    <location>
        <begin position="31"/>
        <end position="52"/>
    </location>
</feature>
<dbReference type="PROSITE" id="PS50893">
    <property type="entry name" value="ABC_TRANSPORTER_2"/>
    <property type="match status" value="1"/>
</dbReference>
<evidence type="ECO:0000256" key="6">
    <source>
        <dbReference type="ARBA" id="ARBA00023136"/>
    </source>
</evidence>
<dbReference type="InterPro" id="IPR036640">
    <property type="entry name" value="ABC1_TM_sf"/>
</dbReference>
<dbReference type="InterPro" id="IPR017871">
    <property type="entry name" value="ABC_transporter-like_CS"/>
</dbReference>
<dbReference type="GO" id="GO:0016887">
    <property type="term" value="F:ATP hydrolysis activity"/>
    <property type="evidence" value="ECO:0007669"/>
    <property type="project" value="InterPro"/>
</dbReference>
<dbReference type="SMART" id="SM00382">
    <property type="entry name" value="AAA"/>
    <property type="match status" value="1"/>
</dbReference>
<evidence type="ECO:0000256" key="5">
    <source>
        <dbReference type="ARBA" id="ARBA00022989"/>
    </source>
</evidence>
<evidence type="ECO:0000313" key="10">
    <source>
        <dbReference type="EMBL" id="PST38304.1"/>
    </source>
</evidence>
<dbReference type="Pfam" id="PF00005">
    <property type="entry name" value="ABC_tran"/>
    <property type="match status" value="1"/>
</dbReference>
<feature type="domain" description="ABC transmembrane type-1" evidence="9">
    <location>
        <begin position="33"/>
        <end position="311"/>
    </location>
</feature>
<dbReference type="InterPro" id="IPR003593">
    <property type="entry name" value="AAA+_ATPase"/>
</dbReference>
<evidence type="ECO:0008006" key="12">
    <source>
        <dbReference type="Google" id="ProtNLM"/>
    </source>
</evidence>
<dbReference type="InterPro" id="IPR039421">
    <property type="entry name" value="Type_1_exporter"/>
</dbReference>
<feature type="domain" description="ABC transporter" evidence="8">
    <location>
        <begin position="352"/>
        <end position="592"/>
    </location>
</feature>
<evidence type="ECO:0000259" key="9">
    <source>
        <dbReference type="PROSITE" id="PS50929"/>
    </source>
</evidence>
<keyword evidence="11" id="KW-1185">Reference proteome</keyword>
<gene>
    <name evidence="10" type="ORF">C7U54_11540</name>
</gene>
<dbReference type="Gene3D" id="3.40.50.300">
    <property type="entry name" value="P-loop containing nucleotide triphosphate hydrolases"/>
    <property type="match status" value="1"/>
</dbReference>
<evidence type="ECO:0000256" key="1">
    <source>
        <dbReference type="ARBA" id="ARBA00004651"/>
    </source>
</evidence>
<feature type="transmembrane region" description="Helical" evidence="7">
    <location>
        <begin position="144"/>
        <end position="164"/>
    </location>
</feature>
<evidence type="ECO:0000256" key="7">
    <source>
        <dbReference type="SAM" id="Phobius"/>
    </source>
</evidence>
<reference evidence="10 11" key="1">
    <citation type="journal article" date="2019" name="Int. J. Syst. Evol. Microbiol.">
        <title>Faecalibacillus intestinalis gen. nov., sp. nov. and Faecalibacillus faecis sp. nov., isolated from human faeces.</title>
        <authorList>
            <person name="Seo B."/>
            <person name="Jeon K."/>
            <person name="Baek I."/>
            <person name="Lee Y.M."/>
            <person name="Baek K."/>
            <person name="Ko G."/>
        </authorList>
    </citation>
    <scope>NUCLEOTIDE SEQUENCE [LARGE SCALE GENOMIC DNA]</scope>
    <source>
        <strain evidence="10 11">SNUG30099</strain>
    </source>
</reference>
<dbReference type="PANTHER" id="PTHR43394">
    <property type="entry name" value="ATP-DEPENDENT PERMEASE MDL1, MITOCHONDRIAL"/>
    <property type="match status" value="1"/>
</dbReference>
<evidence type="ECO:0000256" key="3">
    <source>
        <dbReference type="ARBA" id="ARBA00022741"/>
    </source>
</evidence>
<dbReference type="PROSITE" id="PS50929">
    <property type="entry name" value="ABC_TM1F"/>
    <property type="match status" value="1"/>
</dbReference>
<dbReference type="EMBL" id="PYLQ01000020">
    <property type="protein sequence ID" value="PST38304.1"/>
    <property type="molecule type" value="Genomic_DNA"/>
</dbReference>
<dbReference type="SUPFAM" id="SSF90123">
    <property type="entry name" value="ABC transporter transmembrane region"/>
    <property type="match status" value="1"/>
</dbReference>
<dbReference type="Gene3D" id="1.20.1560.10">
    <property type="entry name" value="ABC transporter type 1, transmembrane domain"/>
    <property type="match status" value="1"/>
</dbReference>
<keyword evidence="2 7" id="KW-0812">Transmembrane</keyword>
<organism evidence="10 11">
    <name type="scientific">Faecalibacillus intestinalis</name>
    <dbReference type="NCBI Taxonomy" id="1982626"/>
    <lineage>
        <taxon>Bacteria</taxon>
        <taxon>Bacillati</taxon>
        <taxon>Bacillota</taxon>
        <taxon>Erysipelotrichia</taxon>
        <taxon>Erysipelotrichales</taxon>
        <taxon>Coprobacillaceae</taxon>
        <taxon>Faecalibacillus</taxon>
    </lineage>
</organism>
<dbReference type="InterPro" id="IPR011527">
    <property type="entry name" value="ABC1_TM_dom"/>
</dbReference>
<dbReference type="AlphaFoldDB" id="A0A2T3FSR3"/>